<dbReference type="InterPro" id="IPR036961">
    <property type="entry name" value="Kinesin_motor_dom_sf"/>
</dbReference>
<protein>
    <submittedName>
        <fullName evidence="1">Uncharacterized protein</fullName>
    </submittedName>
</protein>
<gene>
    <name evidence="1" type="ORF">LTRI10_LOCUS25145</name>
</gene>
<evidence type="ECO:0000313" key="2">
    <source>
        <dbReference type="Proteomes" id="UP001497516"/>
    </source>
</evidence>
<dbReference type="AlphaFoldDB" id="A0AAV2EDL5"/>
<dbReference type="Proteomes" id="UP001497516">
    <property type="component" value="Chromosome 4"/>
</dbReference>
<accession>A0AAV2EDL5</accession>
<dbReference type="SUPFAM" id="SSF52540">
    <property type="entry name" value="P-loop containing nucleoside triphosphate hydrolases"/>
    <property type="match status" value="1"/>
</dbReference>
<proteinExistence type="predicted"/>
<organism evidence="1 2">
    <name type="scientific">Linum trigynum</name>
    <dbReference type="NCBI Taxonomy" id="586398"/>
    <lineage>
        <taxon>Eukaryota</taxon>
        <taxon>Viridiplantae</taxon>
        <taxon>Streptophyta</taxon>
        <taxon>Embryophyta</taxon>
        <taxon>Tracheophyta</taxon>
        <taxon>Spermatophyta</taxon>
        <taxon>Magnoliopsida</taxon>
        <taxon>eudicotyledons</taxon>
        <taxon>Gunneridae</taxon>
        <taxon>Pentapetalae</taxon>
        <taxon>rosids</taxon>
        <taxon>fabids</taxon>
        <taxon>Malpighiales</taxon>
        <taxon>Linaceae</taxon>
        <taxon>Linum</taxon>
    </lineage>
</organism>
<dbReference type="Gene3D" id="3.40.850.10">
    <property type="entry name" value="Kinesin motor domain"/>
    <property type="match status" value="1"/>
</dbReference>
<dbReference type="EMBL" id="OZ034817">
    <property type="protein sequence ID" value="CAL1383904.1"/>
    <property type="molecule type" value="Genomic_DNA"/>
</dbReference>
<sequence>MMIIFKSFGLRPQILVVILQGAKLLESSFINNTSMVFGLCLRALLEHQKNPKKPLQKHFQNSLCFCYYVRDYLEGKKRMSLILIVKPGEEDYLDIACLLRQASPYMKIKFNNTEDPSGFVSNKRPTQSLSRIG</sequence>
<keyword evidence="2" id="KW-1185">Reference proteome</keyword>
<dbReference type="InterPro" id="IPR027417">
    <property type="entry name" value="P-loop_NTPase"/>
</dbReference>
<evidence type="ECO:0000313" key="1">
    <source>
        <dbReference type="EMBL" id="CAL1383904.1"/>
    </source>
</evidence>
<name>A0AAV2EDL5_9ROSI</name>
<reference evidence="1 2" key="1">
    <citation type="submission" date="2024-04" db="EMBL/GenBank/DDBJ databases">
        <authorList>
            <person name="Fracassetti M."/>
        </authorList>
    </citation>
    <scope>NUCLEOTIDE SEQUENCE [LARGE SCALE GENOMIC DNA]</scope>
</reference>